<dbReference type="AlphaFoldDB" id="A0A067R3H5"/>
<evidence type="ECO:0000256" key="3">
    <source>
        <dbReference type="ARBA" id="ARBA00022525"/>
    </source>
</evidence>
<feature type="chain" id="PRO_5001648325" evidence="4">
    <location>
        <begin position="23"/>
        <end position="446"/>
    </location>
</feature>
<evidence type="ECO:0000313" key="5">
    <source>
        <dbReference type="EMBL" id="KDR12414.1"/>
    </source>
</evidence>
<reference evidence="5 6" key="1">
    <citation type="journal article" date="2014" name="Nat. Commun.">
        <title>Molecular traces of alternative social organization in a termite genome.</title>
        <authorList>
            <person name="Terrapon N."/>
            <person name="Li C."/>
            <person name="Robertson H.M."/>
            <person name="Ji L."/>
            <person name="Meng X."/>
            <person name="Booth W."/>
            <person name="Chen Z."/>
            <person name="Childers C.P."/>
            <person name="Glastad K.M."/>
            <person name="Gokhale K."/>
            <person name="Gowin J."/>
            <person name="Gronenberg W."/>
            <person name="Hermansen R.A."/>
            <person name="Hu H."/>
            <person name="Hunt B.G."/>
            <person name="Huylmans A.K."/>
            <person name="Khalil S.M."/>
            <person name="Mitchell R.D."/>
            <person name="Munoz-Torres M.C."/>
            <person name="Mustard J.A."/>
            <person name="Pan H."/>
            <person name="Reese J.T."/>
            <person name="Scharf M.E."/>
            <person name="Sun F."/>
            <person name="Vogel H."/>
            <person name="Xiao J."/>
            <person name="Yang W."/>
            <person name="Yang Z."/>
            <person name="Yang Z."/>
            <person name="Zhou J."/>
            <person name="Zhu J."/>
            <person name="Brent C.S."/>
            <person name="Elsik C.G."/>
            <person name="Goodisman M.A."/>
            <person name="Liberles D.A."/>
            <person name="Roe R.M."/>
            <person name="Vargo E.L."/>
            <person name="Vilcinskas A."/>
            <person name="Wang J."/>
            <person name="Bornberg-Bauer E."/>
            <person name="Korb J."/>
            <person name="Zhang G."/>
            <person name="Liebig J."/>
        </authorList>
    </citation>
    <scope>NUCLEOTIDE SEQUENCE [LARGE SCALE GENOMIC DNA]</scope>
    <source>
        <tissue evidence="5">Whole organism</tissue>
    </source>
</reference>
<keyword evidence="3" id="KW-0964">Secreted</keyword>
<dbReference type="InterPro" id="IPR011042">
    <property type="entry name" value="6-blade_b-propeller_TolB-like"/>
</dbReference>
<dbReference type="InterPro" id="IPR017996">
    <property type="entry name" value="MRJP/yellow-related"/>
</dbReference>
<sequence length="446" mass="50370">MTSIKCVKLFAYLLVCLGIVNGNGLGVVFEWKELDFAYPNSSARQAALESKSFIPSNNVPVGLEVWKNKLFITVPRWKPGVPASLSYVDLNQAGRTSPQLKPYPDWSTHDVNSVASRVIDRRNITHIVSPFRIRADSCDRLWVLDTGKSDILGSEEKIGPNQLLVYNLENDELVRRYEIPKKFTKDESFFANIAVDVRNKDCEDTFAYMADLGASSMVVYSLKKNESWRVTHKYFYNDPKAGKYHVAGVSFEWTDGLFGLALSAEDSEDRYRTMYFHPFSSFSEFAVSTRILQNQTLWTDPALAGASDKNFMLLGERENNTQSCASFFDEKTGILLYTQVTRNAIGCWNSGQKYTPMTQGQVAANNVTMVFPNDIKVDSQRNVWVLTDRMPLFMFKGLDRSDVNFRVLSAPIDRAVADTVCMRSSAVVLSPLGFIFVISVIHRQFA</sequence>
<dbReference type="Pfam" id="PF03022">
    <property type="entry name" value="MRJP"/>
    <property type="match status" value="1"/>
</dbReference>
<name>A0A067R3H5_ZOONE</name>
<keyword evidence="6" id="KW-1185">Reference proteome</keyword>
<dbReference type="OrthoDB" id="7776143at2759"/>
<dbReference type="PRINTS" id="PR01366">
    <property type="entry name" value="ROYALJELLY"/>
</dbReference>
<dbReference type="FunFam" id="2.120.10.30:FF:000045">
    <property type="entry name" value="Blast:Protein yellow"/>
    <property type="match status" value="1"/>
</dbReference>
<dbReference type="InParanoid" id="A0A067R3H5"/>
<dbReference type="PANTHER" id="PTHR10009:SF12">
    <property type="entry name" value="LD43175P"/>
    <property type="match status" value="1"/>
</dbReference>
<dbReference type="EMBL" id="KK853018">
    <property type="protein sequence ID" value="KDR12414.1"/>
    <property type="molecule type" value="Genomic_DNA"/>
</dbReference>
<evidence type="ECO:0000256" key="4">
    <source>
        <dbReference type="SAM" id="SignalP"/>
    </source>
</evidence>
<dbReference type="FunCoup" id="A0A067R3H5">
    <property type="interactions" value="11"/>
</dbReference>
<evidence type="ECO:0000256" key="2">
    <source>
        <dbReference type="ARBA" id="ARBA00009127"/>
    </source>
</evidence>
<accession>A0A067R3H5</accession>
<protein>
    <submittedName>
        <fullName evidence="5">Protein yellow</fullName>
    </submittedName>
</protein>
<dbReference type="SUPFAM" id="SSF101898">
    <property type="entry name" value="NHL repeat"/>
    <property type="match status" value="1"/>
</dbReference>
<gene>
    <name evidence="5" type="ORF">L798_13463</name>
</gene>
<comment type="similarity">
    <text evidence="2">Belongs to the major royal jelly protein family.</text>
</comment>
<evidence type="ECO:0000256" key="1">
    <source>
        <dbReference type="ARBA" id="ARBA00004613"/>
    </source>
</evidence>
<dbReference type="STRING" id="136037.A0A067R3H5"/>
<keyword evidence="4" id="KW-0732">Signal</keyword>
<dbReference type="Gene3D" id="2.120.10.30">
    <property type="entry name" value="TolB, C-terminal domain"/>
    <property type="match status" value="1"/>
</dbReference>
<organism evidence="5 6">
    <name type="scientific">Zootermopsis nevadensis</name>
    <name type="common">Dampwood termite</name>
    <dbReference type="NCBI Taxonomy" id="136037"/>
    <lineage>
        <taxon>Eukaryota</taxon>
        <taxon>Metazoa</taxon>
        <taxon>Ecdysozoa</taxon>
        <taxon>Arthropoda</taxon>
        <taxon>Hexapoda</taxon>
        <taxon>Insecta</taxon>
        <taxon>Pterygota</taxon>
        <taxon>Neoptera</taxon>
        <taxon>Polyneoptera</taxon>
        <taxon>Dictyoptera</taxon>
        <taxon>Blattodea</taxon>
        <taxon>Blattoidea</taxon>
        <taxon>Termitoidae</taxon>
        <taxon>Termopsidae</taxon>
        <taxon>Zootermopsis</taxon>
    </lineage>
</organism>
<dbReference type="PANTHER" id="PTHR10009">
    <property type="entry name" value="PROTEIN YELLOW-RELATED"/>
    <property type="match status" value="1"/>
</dbReference>
<dbReference type="eggNOG" id="ENOG502QSYY">
    <property type="taxonomic scope" value="Eukaryota"/>
</dbReference>
<dbReference type="Proteomes" id="UP000027135">
    <property type="component" value="Unassembled WGS sequence"/>
</dbReference>
<dbReference type="OMA" id="CENTYAY"/>
<feature type="signal peptide" evidence="4">
    <location>
        <begin position="1"/>
        <end position="22"/>
    </location>
</feature>
<evidence type="ECO:0000313" key="6">
    <source>
        <dbReference type="Proteomes" id="UP000027135"/>
    </source>
</evidence>
<comment type="subcellular location">
    <subcellularLocation>
        <location evidence="1">Secreted</location>
    </subcellularLocation>
</comment>
<dbReference type="GO" id="GO:0005576">
    <property type="term" value="C:extracellular region"/>
    <property type="evidence" value="ECO:0007669"/>
    <property type="project" value="UniProtKB-SubCell"/>
</dbReference>
<proteinExistence type="inferred from homology"/>